<protein>
    <recommendedName>
        <fullName evidence="3">MalT-like TPR region domain-containing protein</fullName>
    </recommendedName>
</protein>
<keyword evidence="2" id="KW-1185">Reference proteome</keyword>
<accession>A0ABU3P9I5</accession>
<dbReference type="EMBL" id="JAVXZY010000002">
    <property type="protein sequence ID" value="MDT8999229.1"/>
    <property type="molecule type" value="Genomic_DNA"/>
</dbReference>
<dbReference type="InterPro" id="IPR011990">
    <property type="entry name" value="TPR-like_helical_dom_sf"/>
</dbReference>
<sequence length="369" mass="39325">METDTASEVRGEQRCEDLLQRAQEAWQAQRAAAAAKLALRAEACCDRRAEVRPCAAAAAQLAAQAHWACGEHALSHGAALRAAALFEALQRPGDQVAMLAHAALAACSAGLPSDALPLASEALALATAAGLFEGMVSALNALAHVQANLGAFAEAELLHLQALSRAREAGDGQLLVRCYANALMDGVLACEELRHQGQPQLLEARAQRLLVLAAQARRHLNEPFMSEVQRAILHLNLGHALMSAGRLGEAEQLLGTSLQLLQAPALVLPRQSALHAMAELALRQGALELAGQRLHELLAHEELLGANALLREQVLRSALQWSSASGDEALQHKYAAQLQRVQDDQRRVREQAAADIRAASAAVQLALRH</sequence>
<organism evidence="1 2">
    <name type="scientific">Roseateles aquae</name>
    <dbReference type="NCBI Taxonomy" id="3077235"/>
    <lineage>
        <taxon>Bacteria</taxon>
        <taxon>Pseudomonadati</taxon>
        <taxon>Pseudomonadota</taxon>
        <taxon>Betaproteobacteria</taxon>
        <taxon>Burkholderiales</taxon>
        <taxon>Sphaerotilaceae</taxon>
        <taxon>Roseateles</taxon>
    </lineage>
</organism>
<dbReference type="InterPro" id="IPR019734">
    <property type="entry name" value="TPR_rpt"/>
</dbReference>
<dbReference type="SMART" id="SM00028">
    <property type="entry name" value="TPR"/>
    <property type="match status" value="2"/>
</dbReference>
<dbReference type="Proteomes" id="UP001246372">
    <property type="component" value="Unassembled WGS sequence"/>
</dbReference>
<evidence type="ECO:0008006" key="3">
    <source>
        <dbReference type="Google" id="ProtNLM"/>
    </source>
</evidence>
<gene>
    <name evidence="1" type="ORF">RQP53_08115</name>
</gene>
<reference evidence="1" key="1">
    <citation type="submission" date="2023-09" db="EMBL/GenBank/DDBJ databases">
        <title>Paucibacter sp. APW11 Genome sequencing and assembly.</title>
        <authorList>
            <person name="Kim I."/>
        </authorList>
    </citation>
    <scope>NUCLEOTIDE SEQUENCE</scope>
    <source>
        <strain evidence="1">APW11</strain>
    </source>
</reference>
<dbReference type="RefSeq" id="WP_315649719.1">
    <property type="nucleotide sequence ID" value="NZ_JAVXZY010000002.1"/>
</dbReference>
<dbReference type="SUPFAM" id="SSF48452">
    <property type="entry name" value="TPR-like"/>
    <property type="match status" value="1"/>
</dbReference>
<name>A0ABU3P9I5_9BURK</name>
<proteinExistence type="predicted"/>
<evidence type="ECO:0000313" key="2">
    <source>
        <dbReference type="Proteomes" id="UP001246372"/>
    </source>
</evidence>
<comment type="caution">
    <text evidence="1">The sequence shown here is derived from an EMBL/GenBank/DDBJ whole genome shotgun (WGS) entry which is preliminary data.</text>
</comment>
<evidence type="ECO:0000313" key="1">
    <source>
        <dbReference type="EMBL" id="MDT8999229.1"/>
    </source>
</evidence>
<dbReference type="Gene3D" id="1.25.40.10">
    <property type="entry name" value="Tetratricopeptide repeat domain"/>
    <property type="match status" value="1"/>
</dbReference>